<dbReference type="NCBIfam" id="TIGR00331">
    <property type="entry name" value="hrcA"/>
    <property type="match status" value="1"/>
</dbReference>
<dbReference type="Gene3D" id="3.30.450.40">
    <property type="match status" value="1"/>
</dbReference>
<dbReference type="InterPro" id="IPR021153">
    <property type="entry name" value="HrcA_C"/>
</dbReference>
<reference evidence="8 9" key="1">
    <citation type="journal article" date="2019" name="Front. Microbiol.">
        <title>Thermoanaerosceptrum fracticalcis gen. nov. sp. nov., a Novel Fumarate-Fermenting Microorganism From a Deep Fractured Carbonate Aquifer of the US Great Basin.</title>
        <authorList>
            <person name="Hamilton-Brehm S.D."/>
            <person name="Stewart L.E."/>
            <person name="Zavarin M."/>
            <person name="Caldwell M."/>
            <person name="Lawson P.A."/>
            <person name="Onstott T.C."/>
            <person name="Grzymski J."/>
            <person name="Neveux I."/>
            <person name="Lollar B.S."/>
            <person name="Russell C.E."/>
            <person name="Moser D.P."/>
        </authorList>
    </citation>
    <scope>NUCLEOTIDE SEQUENCE [LARGE SCALE GENOMIC DNA]</scope>
    <source>
        <strain evidence="8 9">DRI-13</strain>
    </source>
</reference>
<dbReference type="HAMAP" id="MF_00081">
    <property type="entry name" value="HrcA"/>
    <property type="match status" value="1"/>
</dbReference>
<proteinExistence type="inferred from homology"/>
<evidence type="ECO:0000256" key="5">
    <source>
        <dbReference type="ARBA" id="ARBA00055319"/>
    </source>
</evidence>
<dbReference type="RefSeq" id="WP_034422431.1">
    <property type="nucleotide sequence ID" value="NZ_CP045798.1"/>
</dbReference>
<dbReference type="SUPFAM" id="SSF46785">
    <property type="entry name" value="Winged helix' DNA-binding domain"/>
    <property type="match status" value="1"/>
</dbReference>
<evidence type="ECO:0000256" key="6">
    <source>
        <dbReference type="HAMAP-Rule" id="MF_00081"/>
    </source>
</evidence>
<dbReference type="Proteomes" id="UP000515847">
    <property type="component" value="Chromosome"/>
</dbReference>
<dbReference type="AlphaFoldDB" id="A0A7G6E259"/>
<name>A0A7G6E259_THEFR</name>
<dbReference type="InterPro" id="IPR029016">
    <property type="entry name" value="GAF-like_dom_sf"/>
</dbReference>
<sequence>MKMDERKQKVLQAIILDYIATAEPVGSRTISRKYNLGVSPATVRNEMADLEELGLIEQPHTSAGRIPSQSGYRYYVDCLMEKEPLDRDIKDMISKAMMVRIRETEALIQVSSKLLSQLTNYTALVLAPALGRNALRHLQILPIDDSKAVVVMVLDNGHVEHKVIDVPGGLNHEDFTAISRVLNERLYGLSVEQWRPTILQTIYHELLYQKKLLNSVIELVENAISLEEENKVYLGGTLNILNQPEFKDIEKVKGLLELLEQEAAIKEVLHPAPEAGITVKIGSENIHQSMKNCSLITATYHLNGRVIGTLGVLGPTRMEYSKAVSILEYITEALSKAITRL</sequence>
<dbReference type="InterPro" id="IPR036388">
    <property type="entry name" value="WH-like_DNA-bd_sf"/>
</dbReference>
<keyword evidence="2 6" id="KW-0805">Transcription regulation</keyword>
<dbReference type="FunFam" id="1.10.10.10:FF:000049">
    <property type="entry name" value="Heat-inducible transcription repressor HrcA"/>
    <property type="match status" value="1"/>
</dbReference>
<dbReference type="PANTHER" id="PTHR34824:SF1">
    <property type="entry name" value="HEAT-INDUCIBLE TRANSCRIPTION REPRESSOR HRCA"/>
    <property type="match status" value="1"/>
</dbReference>
<evidence type="ECO:0000313" key="8">
    <source>
        <dbReference type="EMBL" id="QNB46163.1"/>
    </source>
</evidence>
<evidence type="ECO:0000256" key="4">
    <source>
        <dbReference type="ARBA" id="ARBA00023163"/>
    </source>
</evidence>
<dbReference type="GO" id="GO:0045892">
    <property type="term" value="P:negative regulation of DNA-templated transcription"/>
    <property type="evidence" value="ECO:0007669"/>
    <property type="project" value="UniProtKB-UniRule"/>
</dbReference>
<dbReference type="KEGG" id="tfr:BR63_07455"/>
<dbReference type="GO" id="GO:0003677">
    <property type="term" value="F:DNA binding"/>
    <property type="evidence" value="ECO:0007669"/>
    <property type="project" value="InterPro"/>
</dbReference>
<dbReference type="OrthoDB" id="9783139at2"/>
<evidence type="ECO:0000256" key="3">
    <source>
        <dbReference type="ARBA" id="ARBA00023016"/>
    </source>
</evidence>
<evidence type="ECO:0000259" key="7">
    <source>
        <dbReference type="Pfam" id="PF01628"/>
    </source>
</evidence>
<organism evidence="8 9">
    <name type="scientific">Thermanaerosceptrum fracticalcis</name>
    <dbReference type="NCBI Taxonomy" id="1712410"/>
    <lineage>
        <taxon>Bacteria</taxon>
        <taxon>Bacillati</taxon>
        <taxon>Bacillota</taxon>
        <taxon>Clostridia</taxon>
        <taxon>Eubacteriales</taxon>
        <taxon>Peptococcaceae</taxon>
        <taxon>Thermanaerosceptrum</taxon>
    </lineage>
</organism>
<dbReference type="PIRSF" id="PIRSF005485">
    <property type="entry name" value="HrcA"/>
    <property type="match status" value="1"/>
</dbReference>
<keyword evidence="9" id="KW-1185">Reference proteome</keyword>
<evidence type="ECO:0000256" key="1">
    <source>
        <dbReference type="ARBA" id="ARBA00022491"/>
    </source>
</evidence>
<feature type="domain" description="Heat-inducible transcription repressor HrcA C-terminal" evidence="7">
    <location>
        <begin position="105"/>
        <end position="324"/>
    </location>
</feature>
<accession>A0A7G6E259</accession>
<keyword evidence="3 6" id="KW-0346">Stress response</keyword>
<dbReference type="Pfam" id="PF01628">
    <property type="entry name" value="HrcA"/>
    <property type="match status" value="1"/>
</dbReference>
<comment type="similarity">
    <text evidence="6">Belongs to the HrcA family.</text>
</comment>
<keyword evidence="1 6" id="KW-0678">Repressor</keyword>
<protein>
    <recommendedName>
        <fullName evidence="6">Heat-inducible transcription repressor HrcA</fullName>
    </recommendedName>
</protein>
<evidence type="ECO:0000313" key="9">
    <source>
        <dbReference type="Proteomes" id="UP000515847"/>
    </source>
</evidence>
<dbReference type="Gene3D" id="1.10.10.10">
    <property type="entry name" value="Winged helix-like DNA-binding domain superfamily/Winged helix DNA-binding domain"/>
    <property type="match status" value="1"/>
</dbReference>
<keyword evidence="4 6" id="KW-0804">Transcription</keyword>
<dbReference type="InterPro" id="IPR036390">
    <property type="entry name" value="WH_DNA-bd_sf"/>
</dbReference>
<dbReference type="PANTHER" id="PTHR34824">
    <property type="entry name" value="HEAT-INDUCIBLE TRANSCRIPTION REPRESSOR HRCA"/>
    <property type="match status" value="1"/>
</dbReference>
<dbReference type="Gene3D" id="3.30.390.60">
    <property type="entry name" value="Heat-inducible transcription repressor hrca homolog, domain 3"/>
    <property type="match status" value="1"/>
</dbReference>
<evidence type="ECO:0000256" key="2">
    <source>
        <dbReference type="ARBA" id="ARBA00023015"/>
    </source>
</evidence>
<dbReference type="InterPro" id="IPR002571">
    <property type="entry name" value="HrcA"/>
</dbReference>
<dbReference type="SUPFAM" id="SSF55781">
    <property type="entry name" value="GAF domain-like"/>
    <property type="match status" value="1"/>
</dbReference>
<gene>
    <name evidence="6 8" type="primary">hrcA</name>
    <name evidence="8" type="ORF">BR63_07455</name>
</gene>
<dbReference type="EMBL" id="CP045798">
    <property type="protein sequence ID" value="QNB46163.1"/>
    <property type="molecule type" value="Genomic_DNA"/>
</dbReference>
<dbReference type="InterPro" id="IPR023120">
    <property type="entry name" value="WHTH_transcript_rep_HrcA_IDD"/>
</dbReference>
<comment type="function">
    <text evidence="5 6">Negative regulator of class I heat shock genes (grpE-dnaK-dnaJ and groELS operons). Prevents heat-shock induction of these operons.</text>
</comment>